<dbReference type="Pfam" id="PF07720">
    <property type="entry name" value="TPR_3"/>
    <property type="match status" value="2"/>
</dbReference>
<evidence type="ECO:0000256" key="1">
    <source>
        <dbReference type="ARBA" id="ARBA00010244"/>
    </source>
</evidence>
<dbReference type="STRING" id="1437425.CSEC_0979"/>
<keyword evidence="2" id="KW-0175">Coiled coil</keyword>
<dbReference type="Gene3D" id="1.25.40.10">
    <property type="entry name" value="Tetratricopeptide repeat domain"/>
    <property type="match status" value="1"/>
</dbReference>
<dbReference type="PRINTS" id="PR01595">
    <property type="entry name" value="SYCDCHAPRONE"/>
</dbReference>
<dbReference type="EMBL" id="CCEJ010000004">
    <property type="protein sequence ID" value="CDR33806.1"/>
    <property type="molecule type" value="Genomic_DNA"/>
</dbReference>
<dbReference type="InterPro" id="IPR011990">
    <property type="entry name" value="TPR-like_helical_dom_sf"/>
</dbReference>
<comment type="similarity">
    <text evidence="1">Belongs to the LcrH/SycD chaperone family.</text>
</comment>
<protein>
    <submittedName>
        <fullName evidence="3">Type III secretion chaperone SycD/LcrH</fullName>
    </submittedName>
</protein>
<comment type="caution">
    <text evidence="3">The sequence shown here is derived from an EMBL/GenBank/DDBJ whole genome shotgun (WGS) entry which is preliminary data.</text>
</comment>
<dbReference type="AlphaFoldDB" id="A0A090CYX4"/>
<dbReference type="InterPro" id="IPR011716">
    <property type="entry name" value="TPR-3"/>
</dbReference>
<gene>
    <name evidence="3" type="primary">sycd7</name>
    <name evidence="3" type="ORF">CSEC_0979</name>
</gene>
<dbReference type="SUPFAM" id="SSF48452">
    <property type="entry name" value="TPR-like"/>
    <property type="match status" value="1"/>
</dbReference>
<evidence type="ECO:0000313" key="3">
    <source>
        <dbReference type="EMBL" id="CDR33806.1"/>
    </source>
</evidence>
<evidence type="ECO:0000313" key="4">
    <source>
        <dbReference type="Proteomes" id="UP000031552"/>
    </source>
</evidence>
<organism evidence="3 4">
    <name type="scientific">Candidatus Criblamydia sequanensis CRIB-18</name>
    <dbReference type="NCBI Taxonomy" id="1437425"/>
    <lineage>
        <taxon>Bacteria</taxon>
        <taxon>Pseudomonadati</taxon>
        <taxon>Chlamydiota</taxon>
        <taxon>Chlamydiia</taxon>
        <taxon>Parachlamydiales</taxon>
        <taxon>Candidatus Criblamydiaceae</taxon>
        <taxon>Candidatus Criblamydia</taxon>
    </lineage>
</organism>
<dbReference type="NCBIfam" id="TIGR02552">
    <property type="entry name" value="LcrH_SycD"/>
    <property type="match status" value="1"/>
</dbReference>
<dbReference type="Proteomes" id="UP000031552">
    <property type="component" value="Unassembled WGS sequence"/>
</dbReference>
<sequence>MAKKKSTDFKLSTKAKNKLRNLEKLKLEMAKGKSAQEILEISPEMMSRFKSAAYRLFAGKRYAEATNAFLFLVTLNPYNHDYWLGLGMSTQMCHEYESAIDAYEMAASLSHENPIPFFYLAKCLFSIHDRESALLAVDLALEYAGDLDEYKELREQAEQAKKLLLRDQ</sequence>
<keyword evidence="4" id="KW-1185">Reference proteome</keyword>
<evidence type="ECO:0000256" key="2">
    <source>
        <dbReference type="SAM" id="Coils"/>
    </source>
</evidence>
<dbReference type="OrthoDB" id="21769at2"/>
<feature type="coiled-coil region" evidence="2">
    <location>
        <begin position="140"/>
        <end position="167"/>
    </location>
</feature>
<dbReference type="InterPro" id="IPR005415">
    <property type="entry name" value="T3SS_Ca_resp_chp_LcrH/SycD"/>
</dbReference>
<reference evidence="3" key="2">
    <citation type="submission" date="2014-09" db="EMBL/GenBank/DDBJ databases">
        <title>Criblamydia sequanensis harbors a mega-plasmid encoding arsenite resistance.</title>
        <authorList>
            <person name="Bertelli C."/>
            <person name="Goesmann A."/>
            <person name="Greub G."/>
        </authorList>
    </citation>
    <scope>NUCLEOTIDE SEQUENCE [LARGE SCALE GENOMIC DNA]</scope>
    <source>
        <strain evidence="3">CRIB-18</strain>
    </source>
</reference>
<dbReference type="eggNOG" id="COG0457">
    <property type="taxonomic scope" value="Bacteria"/>
</dbReference>
<accession>A0A090CYX4</accession>
<dbReference type="RefSeq" id="WP_041017354.1">
    <property type="nucleotide sequence ID" value="NZ_CCEJ010000004.1"/>
</dbReference>
<name>A0A090CYX4_9BACT</name>
<proteinExistence type="inferred from homology"/>
<reference evidence="3" key="1">
    <citation type="submission" date="2013-12" db="EMBL/GenBank/DDBJ databases">
        <authorList>
            <person name="Linke B."/>
        </authorList>
    </citation>
    <scope>NUCLEOTIDE SEQUENCE [LARGE SCALE GENOMIC DNA]</scope>
    <source>
        <strain evidence="3">CRIB-18</strain>
    </source>
</reference>